<evidence type="ECO:0000256" key="7">
    <source>
        <dbReference type="SAM" id="MobiDB-lite"/>
    </source>
</evidence>
<evidence type="ECO:0000256" key="3">
    <source>
        <dbReference type="ARBA" id="ARBA00022771"/>
    </source>
</evidence>
<dbReference type="EMBL" id="UZAN01039833">
    <property type="protein sequence ID" value="VDP67338.1"/>
    <property type="molecule type" value="Genomic_DNA"/>
</dbReference>
<keyword evidence="1 6" id="KW-0479">Metal-binding</keyword>
<evidence type="ECO:0000256" key="1">
    <source>
        <dbReference type="ARBA" id="ARBA00022723"/>
    </source>
</evidence>
<dbReference type="GO" id="GO:0003723">
    <property type="term" value="F:RNA binding"/>
    <property type="evidence" value="ECO:0007669"/>
    <property type="project" value="TreeGrafter"/>
</dbReference>
<comment type="similarity">
    <text evidence="5">Belongs to the muscleblind family.</text>
</comment>
<dbReference type="GO" id="GO:0043484">
    <property type="term" value="P:regulation of RNA splicing"/>
    <property type="evidence" value="ECO:0007669"/>
    <property type="project" value="TreeGrafter"/>
</dbReference>
<reference evidence="11" key="1">
    <citation type="submission" date="2016-06" db="UniProtKB">
        <authorList>
            <consortium name="WormBaseParasite"/>
        </authorList>
    </citation>
    <scope>IDENTIFICATION</scope>
</reference>
<feature type="zinc finger region" description="C3H1-type" evidence="6">
    <location>
        <begin position="608"/>
        <end position="635"/>
    </location>
</feature>
<feature type="region of interest" description="Disordered" evidence="7">
    <location>
        <begin position="281"/>
        <end position="333"/>
    </location>
</feature>
<sequence>MGLTQLGGATLPLSFAAAGSDPNALNTSALLAAAAALQQQQQTVPGSGLLVTTSSAKASMTGDPVTLGQHLSAGSRATTLLSTSTANGICSGNGTLSSKSVLSGSEPILPAFCSLCPPIHPAAYTYNLRVCLRHLLGATSIHSVTHPSPILLPNRDRRRRHCRLRCVVILVSMSLFCHPQQQKQQAAVAAFHAVARAVETTGDEHNTTGAKAITSTAPISVAKLESTPTATVPVSLVSSMSSPAVRAGMKREAASCSTSTSNSVGTANAGLDMHPWYPPKRANHTGGYSGEATPKASDSMDNNGSAGTMCNGNGPHSCQDRPNSESSVSTSVTGDYVSDSNNTLNQVFASTTAGLTFSPAFYGSVAPHLTPSSAAVSSLLNPMNVNLYGLPLSNAQTASPYVSPQLAPYSSTIYSTPTDNPNSMATAAAAALALNSWLQQQQQQQQQTHPQQPPQQPTATPTHPLLSTQVPGTHPLSTPSALAAALAAVQQQQQQQSHNPAELHPSAQQQTQHSPAFQHHSQQQALLLSTLIRAQQSQLAAAQMAAAVQAAGYLQTNTSPRPIGILDPSYQIPGALAGLQASPYATSFPCVQNPITNVAYINDKGHLLETLPICRDFKAGKCHRNGDCRYVHLVDENVEVNQGRVIVCRDAAKGRCTRVPCKYYHVPLHAISANRSLALNSVLANAAGVPSSSTGSASGVGGQGL</sequence>
<reference evidence="9 10" key="2">
    <citation type="submission" date="2018-11" db="EMBL/GenBank/DDBJ databases">
        <authorList>
            <consortium name="Pathogen Informatics"/>
        </authorList>
    </citation>
    <scope>NUCLEOTIDE SEQUENCE [LARGE SCALE GENOMIC DNA]</scope>
    <source>
        <strain evidence="9 10">Egypt</strain>
    </source>
</reference>
<feature type="domain" description="C3H1-type" evidence="8">
    <location>
        <begin position="642"/>
        <end position="668"/>
    </location>
</feature>
<feature type="zinc finger region" description="C3H1-type" evidence="6">
    <location>
        <begin position="642"/>
        <end position="668"/>
    </location>
</feature>
<accession>A0A183A723</accession>
<evidence type="ECO:0000313" key="10">
    <source>
        <dbReference type="Proteomes" id="UP000272942"/>
    </source>
</evidence>
<dbReference type="WBParaSite" id="ECPE_0000276101-mRNA-1">
    <property type="protein sequence ID" value="ECPE_0000276101-mRNA-1"/>
    <property type="gene ID" value="ECPE_0000276101"/>
</dbReference>
<evidence type="ECO:0000256" key="6">
    <source>
        <dbReference type="PROSITE-ProRule" id="PRU00723"/>
    </source>
</evidence>
<dbReference type="GO" id="GO:0008270">
    <property type="term" value="F:zinc ion binding"/>
    <property type="evidence" value="ECO:0007669"/>
    <property type="project" value="UniProtKB-KW"/>
</dbReference>
<evidence type="ECO:0000256" key="5">
    <source>
        <dbReference type="ARBA" id="ARBA00038226"/>
    </source>
</evidence>
<dbReference type="Proteomes" id="UP000272942">
    <property type="component" value="Unassembled WGS sequence"/>
</dbReference>
<dbReference type="Pfam" id="PF22628">
    <property type="entry name" value="zf-CCCH_10"/>
    <property type="match status" value="1"/>
</dbReference>
<dbReference type="InterPro" id="IPR000571">
    <property type="entry name" value="Znf_CCCH"/>
</dbReference>
<keyword evidence="4 6" id="KW-0862">Zinc</keyword>
<dbReference type="PANTHER" id="PTHR12675:SF12">
    <property type="entry name" value="PROTEIN MUSCLEBLIND"/>
    <property type="match status" value="1"/>
</dbReference>
<evidence type="ECO:0000256" key="4">
    <source>
        <dbReference type="ARBA" id="ARBA00022833"/>
    </source>
</evidence>
<feature type="compositionally biased region" description="Polar residues" evidence="7">
    <location>
        <begin position="467"/>
        <end position="480"/>
    </location>
</feature>
<evidence type="ECO:0000259" key="8">
    <source>
        <dbReference type="PROSITE" id="PS50103"/>
    </source>
</evidence>
<feature type="region of interest" description="Disordered" evidence="7">
    <location>
        <begin position="437"/>
        <end position="520"/>
    </location>
</feature>
<feature type="compositionally biased region" description="Low complexity" evidence="7">
    <location>
        <begin position="437"/>
        <end position="450"/>
    </location>
</feature>
<dbReference type="SMART" id="SM00356">
    <property type="entry name" value="ZnF_C3H1"/>
    <property type="match status" value="2"/>
</dbReference>
<keyword evidence="10" id="KW-1185">Reference proteome</keyword>
<dbReference type="PANTHER" id="PTHR12675">
    <property type="entry name" value="MUSCLEBLIND-LIKE PROTEIN"/>
    <property type="match status" value="1"/>
</dbReference>
<feature type="compositionally biased region" description="Low complexity" evidence="7">
    <location>
        <begin position="481"/>
        <end position="496"/>
    </location>
</feature>
<organism evidence="11">
    <name type="scientific">Echinostoma caproni</name>
    <dbReference type="NCBI Taxonomy" id="27848"/>
    <lineage>
        <taxon>Eukaryota</taxon>
        <taxon>Metazoa</taxon>
        <taxon>Spiralia</taxon>
        <taxon>Lophotrochozoa</taxon>
        <taxon>Platyhelminthes</taxon>
        <taxon>Trematoda</taxon>
        <taxon>Digenea</taxon>
        <taxon>Plagiorchiida</taxon>
        <taxon>Echinostomata</taxon>
        <taxon>Echinostomatoidea</taxon>
        <taxon>Echinostomatidae</taxon>
        <taxon>Echinostoma</taxon>
    </lineage>
</organism>
<dbReference type="AlphaFoldDB" id="A0A183A723"/>
<dbReference type="OrthoDB" id="6285980at2759"/>
<feature type="compositionally biased region" description="Low complexity" evidence="7">
    <location>
        <begin position="457"/>
        <end position="466"/>
    </location>
</feature>
<evidence type="ECO:0000256" key="2">
    <source>
        <dbReference type="ARBA" id="ARBA00022737"/>
    </source>
</evidence>
<feature type="compositionally biased region" description="Polar residues" evidence="7">
    <location>
        <begin position="506"/>
        <end position="515"/>
    </location>
</feature>
<dbReference type="PROSITE" id="PS50103">
    <property type="entry name" value="ZF_C3H1"/>
    <property type="match status" value="2"/>
</dbReference>
<keyword evidence="2" id="KW-0677">Repeat</keyword>
<gene>
    <name evidence="9" type="ORF">ECPE_LOCUS2758</name>
</gene>
<evidence type="ECO:0000313" key="9">
    <source>
        <dbReference type="EMBL" id="VDP67338.1"/>
    </source>
</evidence>
<feature type="compositionally biased region" description="Polar residues" evidence="7">
    <location>
        <begin position="299"/>
        <end position="317"/>
    </location>
</feature>
<dbReference type="InterPro" id="IPR054429">
    <property type="entry name" value="Znf-CCCH_Muscleblind-like"/>
</dbReference>
<keyword evidence="3 6" id="KW-0863">Zinc-finger</keyword>
<proteinExistence type="inferred from homology"/>
<feature type="compositionally biased region" description="Polar residues" evidence="7">
    <location>
        <begin position="324"/>
        <end position="333"/>
    </location>
</feature>
<evidence type="ECO:0000313" key="11">
    <source>
        <dbReference type="WBParaSite" id="ECPE_0000276101-mRNA-1"/>
    </source>
</evidence>
<name>A0A183A723_9TREM</name>
<protein>
    <submittedName>
        <fullName evidence="11">C3H1-type domain-containing protein</fullName>
    </submittedName>
</protein>
<feature type="domain" description="C3H1-type" evidence="8">
    <location>
        <begin position="608"/>
        <end position="635"/>
    </location>
</feature>
<dbReference type="Gene3D" id="3.30.1370.210">
    <property type="match status" value="1"/>
</dbReference>